<dbReference type="EMBL" id="KJ577613">
    <property type="protein sequence ID" value="AID37270.1"/>
    <property type="molecule type" value="Genomic_DNA"/>
</dbReference>
<proteinExistence type="predicted"/>
<dbReference type="SUPFAM" id="SSF52540">
    <property type="entry name" value="P-loop containing nucleoside triphosphate hydrolases"/>
    <property type="match status" value="1"/>
</dbReference>
<evidence type="ECO:0000259" key="1">
    <source>
        <dbReference type="Pfam" id="PF13614"/>
    </source>
</evidence>
<dbReference type="PANTHER" id="PTHR13696">
    <property type="entry name" value="P-LOOP CONTAINING NUCLEOSIDE TRIPHOSPHATE HYDROLASE"/>
    <property type="match status" value="1"/>
</dbReference>
<organism evidence="2">
    <name type="scientific">Serratia marcescens</name>
    <dbReference type="NCBI Taxonomy" id="615"/>
    <lineage>
        <taxon>Bacteria</taxon>
        <taxon>Pseudomonadati</taxon>
        <taxon>Pseudomonadota</taxon>
        <taxon>Gammaproteobacteria</taxon>
        <taxon>Enterobacterales</taxon>
        <taxon>Yersiniaceae</taxon>
        <taxon>Serratia</taxon>
    </lineage>
</organism>
<dbReference type="Pfam" id="PF13614">
    <property type="entry name" value="AAA_31"/>
    <property type="match status" value="1"/>
</dbReference>
<dbReference type="AlphaFoldDB" id="A0A096XNT6"/>
<dbReference type="RefSeq" id="WP_024126004.1">
    <property type="nucleotide sequence ID" value="NZ_KJ577613.1"/>
</dbReference>
<dbReference type="CDD" id="cd02042">
    <property type="entry name" value="ParAB_family"/>
    <property type="match status" value="1"/>
</dbReference>
<dbReference type="Gene3D" id="3.40.50.300">
    <property type="entry name" value="P-loop containing nucleotide triphosphate hydrolases"/>
    <property type="match status" value="1"/>
</dbReference>
<gene>
    <name evidence="2" type="primary">parA</name>
    <name evidence="2" type="ORF">pDCPR1_03</name>
</gene>
<accession>A0A096XNT6</accession>
<dbReference type="PANTHER" id="PTHR13696:SF99">
    <property type="entry name" value="COBYRINIC ACID AC-DIAMIDE SYNTHASE"/>
    <property type="match status" value="1"/>
</dbReference>
<evidence type="ECO:0000313" key="2">
    <source>
        <dbReference type="EMBL" id="AID37270.1"/>
    </source>
</evidence>
<dbReference type="InterPro" id="IPR027417">
    <property type="entry name" value="P-loop_NTPase"/>
</dbReference>
<reference evidence="2" key="1">
    <citation type="journal article" date="2014" name="Antimicrob. Agents Chemother.">
        <title>A blaVIM-2 Plasmid Disseminating in Extensively Drug-Resistant Clinical Pseudomonas aeruginosa and Serratia marcescens Isolates.</title>
        <authorList>
            <person name="Vilacoba E."/>
            <person name="Quiroga C."/>
            <person name="Pistorio M."/>
            <person name="Famiglietti A."/>
            <person name="Rodriguez H."/>
            <person name="Kovensky J."/>
            <person name="Deraspe M."/>
            <person name="Raymond F."/>
            <person name="Roy P.H."/>
            <person name="Centron D."/>
        </authorList>
    </citation>
    <scope>NUCLEOTIDE SEQUENCE</scope>
    <source>
        <strain evidence="2">Sm68313</strain>
        <plasmid evidence="2">pDCPR1</plasmid>
    </source>
</reference>
<feature type="domain" description="AAA" evidence="1">
    <location>
        <begin position="12"/>
        <end position="178"/>
    </location>
</feature>
<name>A0A096XNT6_SERMA</name>
<dbReference type="InterPro" id="IPR025669">
    <property type="entry name" value="AAA_dom"/>
</dbReference>
<keyword evidence="2" id="KW-0614">Plasmid</keyword>
<geneLocation type="plasmid" evidence="2">
    <name>pDCPR1</name>
</geneLocation>
<dbReference type="InterPro" id="IPR050678">
    <property type="entry name" value="DNA_Partitioning_ATPase"/>
</dbReference>
<protein>
    <submittedName>
        <fullName evidence="2">ParA-like partition protein</fullName>
    </submittedName>
</protein>
<sequence length="268" mass="29836">MNVPRRFKQKSWVNQKGGSGKSILSYNDAFYLAELGKRVLYLDGDEQGNGSKRLAQYAVPGMVASDLFKDSPLEAIQPVEGQNLSVLMGDKGLIKAERTTMDDEEMVALVRAQIGRIAEHFDYVIVDTAGSNSRVANAFLVSSDYVAIPCRIDDYSIDVAKEVLKRIAFIQQQWNPHLVSLGILPNEFDATQPAQTEWLKQLMTHFRKYLFGGLVKKSAALKEAAAEGVPVWRLRDDKGQIKTAARTSGKEVRAVYEMMMKAMEQANG</sequence>